<evidence type="ECO:0000313" key="3">
    <source>
        <dbReference type="EMBL" id="ADP83703.1"/>
    </source>
</evidence>
<name>E3IVQ1_PSEI1</name>
<evidence type="ECO:0000259" key="2">
    <source>
        <dbReference type="PROSITE" id="PS51704"/>
    </source>
</evidence>
<dbReference type="PANTHER" id="PTHR43805:SF1">
    <property type="entry name" value="GP-PDE DOMAIN-CONTAINING PROTEIN"/>
    <property type="match status" value="1"/>
</dbReference>
<dbReference type="EMBL" id="CP002299">
    <property type="protein sequence ID" value="ADP83703.1"/>
    <property type="molecule type" value="Genomic_DNA"/>
</dbReference>
<dbReference type="eggNOG" id="COG0584">
    <property type="taxonomic scope" value="Bacteria"/>
</dbReference>
<dbReference type="RefSeq" id="WP_013426821.1">
    <property type="nucleotide sequence ID" value="NC_014666.1"/>
</dbReference>
<dbReference type="GO" id="GO:0006629">
    <property type="term" value="P:lipid metabolic process"/>
    <property type="evidence" value="ECO:0007669"/>
    <property type="project" value="InterPro"/>
</dbReference>
<reference evidence="3 4" key="1">
    <citation type="submission" date="2010-10" db="EMBL/GenBank/DDBJ databases">
        <title>Complete sequence of Frankia sp. EuI1c.</title>
        <authorList>
            <consortium name="US DOE Joint Genome Institute"/>
            <person name="Lucas S."/>
            <person name="Copeland A."/>
            <person name="Lapidus A."/>
            <person name="Cheng J.-F."/>
            <person name="Bruce D."/>
            <person name="Goodwin L."/>
            <person name="Pitluck S."/>
            <person name="Chertkov O."/>
            <person name="Detter J.C."/>
            <person name="Han C."/>
            <person name="Tapia R."/>
            <person name="Land M."/>
            <person name="Hauser L."/>
            <person name="Jeffries C."/>
            <person name="Kyrpides N."/>
            <person name="Ivanova N."/>
            <person name="Mikhailova N."/>
            <person name="Beauchemin N."/>
            <person name="Sen A."/>
            <person name="Sur S.A."/>
            <person name="Gtari M."/>
            <person name="Wall L."/>
            <person name="Tisa L."/>
            <person name="Woyke T."/>
        </authorList>
    </citation>
    <scope>NUCLEOTIDE SEQUENCE [LARGE SCALE GENOMIC DNA]</scope>
    <source>
        <strain evidence="4">DSM 45817 / CECT 9037 / EuI1c</strain>
    </source>
</reference>
<evidence type="ECO:0000313" key="4">
    <source>
        <dbReference type="Proteomes" id="UP000002484"/>
    </source>
</evidence>
<protein>
    <submittedName>
        <fullName evidence="3">Glycerophosphoryl diester phosphodiesterase</fullName>
    </submittedName>
</protein>
<dbReference type="HOGENOM" id="CLU_030006_3_6_11"/>
<dbReference type="PROSITE" id="PS51704">
    <property type="entry name" value="GP_PDE"/>
    <property type="match status" value="1"/>
</dbReference>
<dbReference type="SUPFAM" id="SSF51695">
    <property type="entry name" value="PLC-like phosphodiesterases"/>
    <property type="match status" value="1"/>
</dbReference>
<evidence type="ECO:0000256" key="1">
    <source>
        <dbReference type="SAM" id="MobiDB-lite"/>
    </source>
</evidence>
<gene>
    <name evidence="3" type="ordered locus">FraEuI1c_5719</name>
</gene>
<dbReference type="Gene3D" id="3.20.20.190">
    <property type="entry name" value="Phosphatidylinositol (PI) phosphodiesterase"/>
    <property type="match status" value="1"/>
</dbReference>
<dbReference type="Pfam" id="PF03009">
    <property type="entry name" value="GDPD"/>
    <property type="match status" value="1"/>
</dbReference>
<dbReference type="KEGG" id="fri:FraEuI1c_5719"/>
<feature type="domain" description="GP-PDE" evidence="2">
    <location>
        <begin position="14"/>
        <end position="270"/>
    </location>
</feature>
<dbReference type="FunCoup" id="E3IVQ1">
    <property type="interactions" value="21"/>
</dbReference>
<dbReference type="Proteomes" id="UP000002484">
    <property type="component" value="Chromosome"/>
</dbReference>
<dbReference type="AlphaFoldDB" id="E3IVQ1"/>
<sequence>MTMARHAFLDHPGPIAFAHRGGAGPWPENSWPAFTHAIALGYRYLETDIRVTRDGTAMILHDPTLDRVSDHVGPLSELTAAEAARIRLHPPADTPTVRVQDRANSSGGEPIPRLDDLLDRWPDARFNLDVKEAAALEPTIAALRRVKALDRVCVTSFDDGVAGEARRLAGPDLCLGAGMSAIAAARIWSVLPSRLATRRPRGLVGRDVVQVPVSYRSVRVCDARFIRYMSAVGLPVHVWTVNDEAAMDALLDLGVDGLITDRPESLRTVLRRRDLWPAP</sequence>
<dbReference type="PANTHER" id="PTHR43805">
    <property type="entry name" value="GLYCEROPHOSPHORYL DIESTER PHOSPHODIESTERASE"/>
    <property type="match status" value="1"/>
</dbReference>
<dbReference type="GO" id="GO:0008081">
    <property type="term" value="F:phosphoric diester hydrolase activity"/>
    <property type="evidence" value="ECO:0007669"/>
    <property type="project" value="InterPro"/>
</dbReference>
<dbReference type="InterPro" id="IPR030395">
    <property type="entry name" value="GP_PDE_dom"/>
</dbReference>
<accession>E3IVQ1</accession>
<dbReference type="InterPro" id="IPR017946">
    <property type="entry name" value="PLC-like_Pdiesterase_TIM-brl"/>
</dbReference>
<keyword evidence="4" id="KW-1185">Reference proteome</keyword>
<organism evidence="3 4">
    <name type="scientific">Pseudofrankia inefficax (strain DSM 45817 / CECT 9037 / DDB 130130 / EuI1c)</name>
    <name type="common">Frankia inefficax</name>
    <dbReference type="NCBI Taxonomy" id="298654"/>
    <lineage>
        <taxon>Bacteria</taxon>
        <taxon>Bacillati</taxon>
        <taxon>Actinomycetota</taxon>
        <taxon>Actinomycetes</taxon>
        <taxon>Frankiales</taxon>
        <taxon>Frankiaceae</taxon>
        <taxon>Pseudofrankia</taxon>
    </lineage>
</organism>
<dbReference type="InParanoid" id="E3IVQ1"/>
<feature type="region of interest" description="Disordered" evidence="1">
    <location>
        <begin position="89"/>
        <end position="111"/>
    </location>
</feature>
<dbReference type="STRING" id="298654.FraEuI1c_5719"/>
<proteinExistence type="predicted"/>